<dbReference type="EMBL" id="BMCS01000002">
    <property type="protein sequence ID" value="GGF36860.1"/>
    <property type="molecule type" value="Genomic_DNA"/>
</dbReference>
<dbReference type="Proteomes" id="UP000632454">
    <property type="component" value="Unassembled WGS sequence"/>
</dbReference>
<proteinExistence type="predicted"/>
<keyword evidence="2" id="KW-1185">Reference proteome</keyword>
<dbReference type="PANTHER" id="PTHR39324:SF1">
    <property type="entry name" value="CALCIUM DODECIN"/>
    <property type="match status" value="1"/>
</dbReference>
<dbReference type="Pfam" id="PF07311">
    <property type="entry name" value="Dodecin"/>
    <property type="match status" value="1"/>
</dbReference>
<organism evidence="1 2">
    <name type="scientific">Williamsia phyllosphaerae</name>
    <dbReference type="NCBI Taxonomy" id="885042"/>
    <lineage>
        <taxon>Bacteria</taxon>
        <taxon>Bacillati</taxon>
        <taxon>Actinomycetota</taxon>
        <taxon>Actinomycetes</taxon>
        <taxon>Mycobacteriales</taxon>
        <taxon>Nocardiaceae</taxon>
        <taxon>Williamsia</taxon>
    </lineage>
</organism>
<evidence type="ECO:0008006" key="3">
    <source>
        <dbReference type="Google" id="ProtNLM"/>
    </source>
</evidence>
<reference evidence="2" key="1">
    <citation type="journal article" date="2019" name="Int. J. Syst. Evol. Microbiol.">
        <title>The Global Catalogue of Microorganisms (GCM) 10K type strain sequencing project: providing services to taxonomists for standard genome sequencing and annotation.</title>
        <authorList>
            <consortium name="The Broad Institute Genomics Platform"/>
            <consortium name="The Broad Institute Genome Sequencing Center for Infectious Disease"/>
            <person name="Wu L."/>
            <person name="Ma J."/>
        </authorList>
    </citation>
    <scope>NUCLEOTIDE SEQUENCE [LARGE SCALE GENOMIC DNA]</scope>
    <source>
        <strain evidence="2">CCM 7855</strain>
    </source>
</reference>
<comment type="caution">
    <text evidence="1">The sequence shown here is derived from an EMBL/GenBank/DDBJ whole genome shotgun (WGS) entry which is preliminary data.</text>
</comment>
<dbReference type="NCBIfam" id="NF043052">
    <property type="entry name" value="DodecBact"/>
    <property type="match status" value="1"/>
</dbReference>
<gene>
    <name evidence="1" type="ORF">GCM10007298_35740</name>
</gene>
<evidence type="ECO:0000313" key="2">
    <source>
        <dbReference type="Proteomes" id="UP000632454"/>
    </source>
</evidence>
<dbReference type="InterPro" id="IPR025543">
    <property type="entry name" value="Dodecin-like"/>
</dbReference>
<sequence>MSDSVYRITEIVGSSTTSIDDAIKGAVTRASSTVRNLEWFEVVETRGHIENGQVAHFQVTLKVGFKLEDS</sequence>
<dbReference type="RefSeq" id="WP_188491267.1">
    <property type="nucleotide sequence ID" value="NZ_BMCS01000002.1"/>
</dbReference>
<dbReference type="InterPro" id="IPR050049">
    <property type="entry name" value="Dodecin_bact"/>
</dbReference>
<dbReference type="PANTHER" id="PTHR39324">
    <property type="entry name" value="CALCIUM DODECIN"/>
    <property type="match status" value="1"/>
</dbReference>
<dbReference type="InterPro" id="IPR036694">
    <property type="entry name" value="Dodecin-like_sf"/>
</dbReference>
<evidence type="ECO:0000313" key="1">
    <source>
        <dbReference type="EMBL" id="GGF36860.1"/>
    </source>
</evidence>
<dbReference type="Gene3D" id="3.30.1660.10">
    <property type="entry name" value="Flavin-binding protein dodecin"/>
    <property type="match status" value="1"/>
</dbReference>
<dbReference type="SUPFAM" id="SSF89807">
    <property type="entry name" value="Dodecin-like"/>
    <property type="match status" value="1"/>
</dbReference>
<protein>
    <recommendedName>
        <fullName evidence="3">Dodecin domain-containing protein</fullName>
    </recommendedName>
</protein>
<dbReference type="InterPro" id="IPR009923">
    <property type="entry name" value="Dodecin"/>
</dbReference>
<accession>A0ABQ1V5J3</accession>
<name>A0ABQ1V5J3_9NOCA</name>